<feature type="region of interest" description="Disordered" evidence="1">
    <location>
        <begin position="237"/>
        <end position="256"/>
    </location>
</feature>
<dbReference type="PANTHER" id="PTHR35610:SF3">
    <property type="entry name" value="PROTEASOME ASSEMBLY CHAPERONE FAMILY PROTEIN"/>
    <property type="match status" value="1"/>
</dbReference>
<dbReference type="Gene3D" id="3.40.50.10900">
    <property type="entry name" value="PAC-like subunit"/>
    <property type="match status" value="1"/>
</dbReference>
<keyword evidence="2" id="KW-0472">Membrane</keyword>
<keyword evidence="2" id="KW-1133">Transmembrane helix</keyword>
<dbReference type="InterPro" id="IPR038389">
    <property type="entry name" value="PSMG2_sf"/>
</dbReference>
<name>Q2Q0H9_9ZZZZ</name>
<keyword evidence="2" id="KW-0812">Transmembrane</keyword>
<dbReference type="Pfam" id="PF09754">
    <property type="entry name" value="PAC2"/>
    <property type="match status" value="1"/>
</dbReference>
<sequence length="256" mass="27354">MAEPAGAGYSLVLQKGADPGTLGGVAVCGLTTVGSVGVIAASHLIKSMKLNPMGTVINPDFPAVALIQESVPKHPVRVYQGDEFGVFISEIQFPQSSDVQFANTVLEWFHGGGFEQLVIIDGLVSEDLGLKEDGEIWGVSSLQHGRDALDKAGIQRIQQGIVTGVSGFLLAEGERQNLDVTVLLAECNPAYPDARAALIAVEALCDLMDIEIPVQTLLDEAREIENRVREVFERAQASALPAPTDEPEDDEISMVY</sequence>
<dbReference type="PANTHER" id="PTHR35610">
    <property type="entry name" value="3-ISOPROPYLMALATE DEHYDRATASE-RELATED"/>
    <property type="match status" value="1"/>
</dbReference>
<protein>
    <recommendedName>
        <fullName evidence="4">Proteasome assembly chaperone family protein</fullName>
    </recommendedName>
</protein>
<organism evidence="3">
    <name type="scientific">uncultured organism HF70_19B12</name>
    <dbReference type="NCBI Taxonomy" id="357602"/>
    <lineage>
        <taxon>unclassified sequences</taxon>
        <taxon>environmental samples</taxon>
    </lineage>
</organism>
<evidence type="ECO:0000256" key="1">
    <source>
        <dbReference type="SAM" id="MobiDB-lite"/>
    </source>
</evidence>
<evidence type="ECO:0000256" key="2">
    <source>
        <dbReference type="SAM" id="Phobius"/>
    </source>
</evidence>
<feature type="compositionally biased region" description="Acidic residues" evidence="1">
    <location>
        <begin position="245"/>
        <end position="256"/>
    </location>
</feature>
<reference evidence="3" key="1">
    <citation type="journal article" date="2006" name="Nature">
        <title>Proteorhodopsin lateral gene transfer between marine planktonic Bacteria and Archaea.</title>
        <authorList>
            <person name="Frigaard N.U."/>
            <person name="Martinez A."/>
            <person name="Mincer T.J."/>
            <person name="DeLong E.F."/>
        </authorList>
    </citation>
    <scope>NUCLEOTIDE SEQUENCE</scope>
</reference>
<dbReference type="AlphaFoldDB" id="Q2Q0H9"/>
<accession>Q2Q0H9</accession>
<dbReference type="SUPFAM" id="SSF159659">
    <property type="entry name" value="Cgl1923-like"/>
    <property type="match status" value="1"/>
</dbReference>
<proteinExistence type="predicted"/>
<feature type="transmembrane region" description="Helical" evidence="2">
    <location>
        <begin position="20"/>
        <end position="45"/>
    </location>
</feature>
<evidence type="ECO:0000313" key="3">
    <source>
        <dbReference type="EMBL" id="ABB82951.1"/>
    </source>
</evidence>
<evidence type="ECO:0008006" key="4">
    <source>
        <dbReference type="Google" id="ProtNLM"/>
    </source>
</evidence>
<dbReference type="InterPro" id="IPR019151">
    <property type="entry name" value="Proteasome_assmbl_chaperone_2"/>
</dbReference>
<dbReference type="EMBL" id="DQ257434">
    <property type="protein sequence ID" value="ABB82951.1"/>
    <property type="molecule type" value="Genomic_DNA"/>
</dbReference>